<comment type="caution">
    <text evidence="6">The sequence shown here is derived from an EMBL/GenBank/DDBJ whole genome shotgun (WGS) entry which is preliminary data.</text>
</comment>
<dbReference type="CDD" id="cd01335">
    <property type="entry name" value="Radical_SAM"/>
    <property type="match status" value="1"/>
</dbReference>
<evidence type="ECO:0000259" key="5">
    <source>
        <dbReference type="PROSITE" id="PS51918"/>
    </source>
</evidence>
<keyword evidence="7" id="KW-1185">Reference proteome</keyword>
<gene>
    <name evidence="6" type="ORF">ABID24_003841</name>
</gene>
<keyword evidence="1" id="KW-0949">S-adenosyl-L-methionine</keyword>
<sequence>MKVLKSASIDLTYKCNFRCKHCFNTSGEHTNRGCELTDEEILKVIEDLKDIQVESVCLCGGEALLRKELLFECCRRLKENGIRVSTVSNGYLLDRSIARGLKDAGIDVVQISIDGATEDTHDWMRNKEGSYKKAINALTVLRDEGVRTETAFVPTKRNINELDAAIDNAVNLGVEAFRIQPIMNLGRAKKYLTEYFLDNNEYMFCKMVLDRKRKQYIHEDFIIEWADPIEHLQFYSRLENVLNYVGISAYGDILVTPYLSISFGNIKRHSLKAYINAGLKRAWQNPVLKEIIENLHSTEDMDVSKMGLPEIFVEENIDLDLISSDYKEKVEKVMQDWRR</sequence>
<evidence type="ECO:0000313" key="6">
    <source>
        <dbReference type="EMBL" id="MET3752567.1"/>
    </source>
</evidence>
<dbReference type="SFLD" id="SFLDS00029">
    <property type="entry name" value="Radical_SAM"/>
    <property type="match status" value="1"/>
</dbReference>
<dbReference type="InterPro" id="IPR006638">
    <property type="entry name" value="Elp3/MiaA/NifB-like_rSAM"/>
</dbReference>
<proteinExistence type="predicted"/>
<dbReference type="InterPro" id="IPR013785">
    <property type="entry name" value="Aldolase_TIM"/>
</dbReference>
<dbReference type="SFLD" id="SFLDG01067">
    <property type="entry name" value="SPASM/twitch_domain_containing"/>
    <property type="match status" value="1"/>
</dbReference>
<keyword evidence="2" id="KW-0479">Metal-binding</keyword>
<dbReference type="PANTHER" id="PTHR11228:SF7">
    <property type="entry name" value="PQQA PEPTIDE CYCLASE"/>
    <property type="match status" value="1"/>
</dbReference>
<dbReference type="Gene3D" id="3.20.20.70">
    <property type="entry name" value="Aldolase class I"/>
    <property type="match status" value="1"/>
</dbReference>
<accession>A0ABV2MAN7</accession>
<dbReference type="InterPro" id="IPR007197">
    <property type="entry name" value="rSAM"/>
</dbReference>
<evidence type="ECO:0000313" key="7">
    <source>
        <dbReference type="Proteomes" id="UP001549106"/>
    </source>
</evidence>
<dbReference type="SUPFAM" id="SSF102114">
    <property type="entry name" value="Radical SAM enzymes"/>
    <property type="match status" value="1"/>
</dbReference>
<organism evidence="6 7">
    <name type="scientific">Blautia caecimuris</name>
    <dbReference type="NCBI Taxonomy" id="1796615"/>
    <lineage>
        <taxon>Bacteria</taxon>
        <taxon>Bacillati</taxon>
        <taxon>Bacillota</taxon>
        <taxon>Clostridia</taxon>
        <taxon>Lachnospirales</taxon>
        <taxon>Lachnospiraceae</taxon>
        <taxon>Blautia</taxon>
    </lineage>
</organism>
<reference evidence="6 7" key="1">
    <citation type="submission" date="2024-06" db="EMBL/GenBank/DDBJ databases">
        <title>Genomic Encyclopedia of Type Strains, Phase IV (KMG-IV): sequencing the most valuable type-strain genomes for metagenomic binning, comparative biology and taxonomic classification.</title>
        <authorList>
            <person name="Goeker M."/>
        </authorList>
    </citation>
    <scope>NUCLEOTIDE SEQUENCE [LARGE SCALE GENOMIC DNA]</scope>
    <source>
        <strain evidence="6 7">DSM 29492</strain>
    </source>
</reference>
<evidence type="ECO:0000256" key="3">
    <source>
        <dbReference type="ARBA" id="ARBA00023004"/>
    </source>
</evidence>
<evidence type="ECO:0000256" key="2">
    <source>
        <dbReference type="ARBA" id="ARBA00022723"/>
    </source>
</evidence>
<keyword evidence="4" id="KW-0411">Iron-sulfur</keyword>
<protein>
    <submittedName>
        <fullName evidence="6">MoaA/NifB/PqqE/SkfB family radical SAM enzyme</fullName>
    </submittedName>
</protein>
<feature type="domain" description="Radical SAM core" evidence="5">
    <location>
        <begin position="1"/>
        <end position="224"/>
    </location>
</feature>
<name>A0ABV2MAN7_9FIRM</name>
<dbReference type="Pfam" id="PF04055">
    <property type="entry name" value="Radical_SAM"/>
    <property type="match status" value="1"/>
</dbReference>
<dbReference type="InterPro" id="IPR050377">
    <property type="entry name" value="Radical_SAM_PqqE_MftC-like"/>
</dbReference>
<dbReference type="Proteomes" id="UP001549106">
    <property type="component" value="Unassembled WGS sequence"/>
</dbReference>
<dbReference type="EMBL" id="JBEPMJ010000064">
    <property type="protein sequence ID" value="MET3752567.1"/>
    <property type="molecule type" value="Genomic_DNA"/>
</dbReference>
<dbReference type="InterPro" id="IPR058240">
    <property type="entry name" value="rSAM_sf"/>
</dbReference>
<dbReference type="SMART" id="SM00729">
    <property type="entry name" value="Elp3"/>
    <property type="match status" value="1"/>
</dbReference>
<dbReference type="SFLD" id="SFLDG01386">
    <property type="entry name" value="main_SPASM_domain-containing"/>
    <property type="match status" value="1"/>
</dbReference>
<evidence type="ECO:0000256" key="4">
    <source>
        <dbReference type="ARBA" id="ARBA00023014"/>
    </source>
</evidence>
<evidence type="ECO:0000256" key="1">
    <source>
        <dbReference type="ARBA" id="ARBA00022691"/>
    </source>
</evidence>
<dbReference type="PANTHER" id="PTHR11228">
    <property type="entry name" value="RADICAL SAM DOMAIN PROTEIN"/>
    <property type="match status" value="1"/>
</dbReference>
<dbReference type="PROSITE" id="PS51918">
    <property type="entry name" value="RADICAL_SAM"/>
    <property type="match status" value="1"/>
</dbReference>
<dbReference type="RefSeq" id="WP_257465797.1">
    <property type="nucleotide sequence ID" value="NZ_JANJZT010000064.1"/>
</dbReference>
<keyword evidence="3" id="KW-0408">Iron</keyword>